<protein>
    <submittedName>
        <fullName evidence="1">Uncharacterized protein</fullName>
    </submittedName>
</protein>
<organism evidence="1 2">
    <name type="scientific">Callosobruchus maculatus</name>
    <name type="common">Southern cowpea weevil</name>
    <name type="synonym">Pulse bruchid</name>
    <dbReference type="NCBI Taxonomy" id="64391"/>
    <lineage>
        <taxon>Eukaryota</taxon>
        <taxon>Metazoa</taxon>
        <taxon>Ecdysozoa</taxon>
        <taxon>Arthropoda</taxon>
        <taxon>Hexapoda</taxon>
        <taxon>Insecta</taxon>
        <taxon>Pterygota</taxon>
        <taxon>Neoptera</taxon>
        <taxon>Endopterygota</taxon>
        <taxon>Coleoptera</taxon>
        <taxon>Polyphaga</taxon>
        <taxon>Cucujiformia</taxon>
        <taxon>Chrysomeloidea</taxon>
        <taxon>Chrysomelidae</taxon>
        <taxon>Bruchinae</taxon>
        <taxon>Bruchini</taxon>
        <taxon>Callosobruchus</taxon>
    </lineage>
</organism>
<sequence length="83" mass="9350">MIFISSVINIGGDFRYFSNINRSNMEYVEFHLVITDCTNFNSDTLRKSSEADTECLKNVTIFFTLMHIASISGLANDCVATKL</sequence>
<reference evidence="1 2" key="1">
    <citation type="submission" date="2019-01" db="EMBL/GenBank/DDBJ databases">
        <authorList>
            <person name="Sayadi A."/>
        </authorList>
    </citation>
    <scope>NUCLEOTIDE SEQUENCE [LARGE SCALE GENOMIC DNA]</scope>
</reference>
<keyword evidence="2" id="KW-1185">Reference proteome</keyword>
<feature type="non-terminal residue" evidence="1">
    <location>
        <position position="83"/>
    </location>
</feature>
<dbReference type="Proteomes" id="UP000410492">
    <property type="component" value="Unassembled WGS sequence"/>
</dbReference>
<evidence type="ECO:0000313" key="1">
    <source>
        <dbReference type="EMBL" id="VEN52948.1"/>
    </source>
</evidence>
<accession>A0A653D093</accession>
<dbReference type="EMBL" id="CAACVG010009341">
    <property type="protein sequence ID" value="VEN52948.1"/>
    <property type="molecule type" value="Genomic_DNA"/>
</dbReference>
<proteinExistence type="predicted"/>
<dbReference type="AlphaFoldDB" id="A0A653D093"/>
<gene>
    <name evidence="1" type="ORF">CALMAC_LOCUS12913</name>
</gene>
<evidence type="ECO:0000313" key="2">
    <source>
        <dbReference type="Proteomes" id="UP000410492"/>
    </source>
</evidence>
<name>A0A653D093_CALMS</name>